<dbReference type="PATRIC" id="fig|1354337.4.peg.1540"/>
<gene>
    <name evidence="1" type="ORF">M983_1505</name>
</gene>
<dbReference type="OrthoDB" id="6455501at2"/>
<dbReference type="RefSeq" id="WP_066749473.1">
    <property type="nucleotide sequence ID" value="NZ_LXEN01000069.1"/>
</dbReference>
<dbReference type="GO" id="GO:0005524">
    <property type="term" value="F:ATP binding"/>
    <property type="evidence" value="ECO:0007669"/>
    <property type="project" value="UniProtKB-KW"/>
</dbReference>
<dbReference type="EMBL" id="LXEN01000069">
    <property type="protein sequence ID" value="OAT30499.1"/>
    <property type="molecule type" value="Genomic_DNA"/>
</dbReference>
<evidence type="ECO:0000313" key="1">
    <source>
        <dbReference type="EMBL" id="OAT30499.1"/>
    </source>
</evidence>
<evidence type="ECO:0000313" key="2">
    <source>
        <dbReference type="Proteomes" id="UP000094023"/>
    </source>
</evidence>
<reference evidence="1 2" key="1">
    <citation type="submission" date="2016-04" db="EMBL/GenBank/DDBJ databases">
        <title>ATOL: Assembling a taxonomically balanced genome-scale reconstruction of the evolutionary history of the Enterobacteriaceae.</title>
        <authorList>
            <person name="Plunkett G.III."/>
            <person name="Neeno-Eckwall E.C."/>
            <person name="Glasner J.D."/>
            <person name="Perna N.T."/>
        </authorList>
    </citation>
    <scope>NUCLEOTIDE SEQUENCE [LARGE SCALE GENOMIC DNA]</scope>
    <source>
        <strain evidence="1 2">ATCC 19692</strain>
    </source>
</reference>
<keyword evidence="1" id="KW-0547">Nucleotide-binding</keyword>
<name>A0A198G187_9GAMM</name>
<proteinExistence type="predicted"/>
<accession>A0A198G187</accession>
<dbReference type="Gene3D" id="3.40.50.300">
    <property type="entry name" value="P-loop containing nucleotide triphosphate hydrolases"/>
    <property type="match status" value="1"/>
</dbReference>
<organism evidence="1 2">
    <name type="scientific">Proteus myxofaciens ATCC 19692</name>
    <dbReference type="NCBI Taxonomy" id="1354337"/>
    <lineage>
        <taxon>Bacteria</taxon>
        <taxon>Pseudomonadati</taxon>
        <taxon>Pseudomonadota</taxon>
        <taxon>Gammaproteobacteria</taxon>
        <taxon>Enterobacterales</taxon>
        <taxon>Morganellaceae</taxon>
        <taxon>Proteus</taxon>
    </lineage>
</organism>
<dbReference type="STRING" id="1354337.M983_1505"/>
<comment type="caution">
    <text evidence="1">The sequence shown here is derived from an EMBL/GenBank/DDBJ whole genome shotgun (WGS) entry which is preliminary data.</text>
</comment>
<protein>
    <submittedName>
        <fullName evidence="1">ATP-binding component of an ABC superfamily transporter</fullName>
    </submittedName>
</protein>
<dbReference type="InterPro" id="IPR027417">
    <property type="entry name" value="P-loop_NTPase"/>
</dbReference>
<keyword evidence="2" id="KW-1185">Reference proteome</keyword>
<keyword evidence="1" id="KW-0067">ATP-binding</keyword>
<dbReference type="Proteomes" id="UP000094023">
    <property type="component" value="Unassembled WGS sequence"/>
</dbReference>
<dbReference type="SUPFAM" id="SSF52540">
    <property type="entry name" value="P-loop containing nucleoside triphosphate hydrolases"/>
    <property type="match status" value="1"/>
</dbReference>
<dbReference type="AlphaFoldDB" id="A0A198G187"/>
<sequence length="232" mass="27367">MIGIQYAEQLPIISLLNINKSIEKENRKYILLKEITLIIKNNSFIVIRYNNKDEINALNNISLGIDIDYSGFAYLLGYYLPSLNNNQRARLRAKLLSFIDNKNHVFGDFNVFDNIYYSLLTHKSKKELNMNIMNSLSYMDIEHYYKEKIKNIPSDLLLNVVFARAIARKPKLIIMDYFLDDNYKEDFQVFIKYLHRINKDFNIPILLTTNTDNTVVDITQHITLKQGTLYYE</sequence>